<evidence type="ECO:0008006" key="3">
    <source>
        <dbReference type="Google" id="ProtNLM"/>
    </source>
</evidence>
<dbReference type="Proteomes" id="UP001565368">
    <property type="component" value="Unassembled WGS sequence"/>
</dbReference>
<protein>
    <recommendedName>
        <fullName evidence="3">SnoaL-like domain-containing protein</fullName>
    </recommendedName>
</protein>
<reference evidence="1 2" key="1">
    <citation type="submission" date="2023-08" db="EMBL/GenBank/DDBJ databases">
        <title>Annotated Genome Sequence of Vanrija albida AlHP1.</title>
        <authorList>
            <person name="Herzog R."/>
        </authorList>
    </citation>
    <scope>NUCLEOTIDE SEQUENCE [LARGE SCALE GENOMIC DNA]</scope>
    <source>
        <strain evidence="1 2">AlHP1</strain>
    </source>
</reference>
<evidence type="ECO:0000313" key="2">
    <source>
        <dbReference type="Proteomes" id="UP001565368"/>
    </source>
</evidence>
<dbReference type="InterPro" id="IPR032710">
    <property type="entry name" value="NTF2-like_dom_sf"/>
</dbReference>
<organism evidence="1 2">
    <name type="scientific">Vanrija albida</name>
    <dbReference type="NCBI Taxonomy" id="181172"/>
    <lineage>
        <taxon>Eukaryota</taxon>
        <taxon>Fungi</taxon>
        <taxon>Dikarya</taxon>
        <taxon>Basidiomycota</taxon>
        <taxon>Agaricomycotina</taxon>
        <taxon>Tremellomycetes</taxon>
        <taxon>Trichosporonales</taxon>
        <taxon>Trichosporonaceae</taxon>
        <taxon>Vanrija</taxon>
    </lineage>
</organism>
<dbReference type="Gene3D" id="3.10.450.50">
    <property type="match status" value="2"/>
</dbReference>
<sequence length="316" mass="35231">MAANTFAQAITGNPAAFLEALAPDVFLEAVFLVQPIKGSDNVKAVLEAARELYTSYKVTDKATKGAKTYLDWTGEWADGFVLQGVTILTVENDKITNIAVHHRPLGTAIALSKELKKRLPQLADHFWADWKSAGEKAYPPTGYPVYDSYSHITEGNVEDQAWTNSFSAKSGEEFAKALHPDLKFQAAAITHTVWGVDKAQQILHQASNFYQNLVFDHEVRNDTNRRYIEWKLSGFDGMAMRGLTTLQIDDEGRIAELNIYHRPLGGSAWLSKELNKRLTEAGRPDVADHFWKGDDETQTIKEAYESGKALKDKGLV</sequence>
<dbReference type="GeneID" id="95986977"/>
<name>A0ABR3Q3C0_9TREE</name>
<comment type="caution">
    <text evidence="1">The sequence shown here is derived from an EMBL/GenBank/DDBJ whole genome shotgun (WGS) entry which is preliminary data.</text>
</comment>
<proteinExistence type="predicted"/>
<dbReference type="EMBL" id="JBBXJM010000004">
    <property type="protein sequence ID" value="KAL1409107.1"/>
    <property type="molecule type" value="Genomic_DNA"/>
</dbReference>
<gene>
    <name evidence="1" type="ORF">Q8F55_005934</name>
</gene>
<keyword evidence="2" id="KW-1185">Reference proteome</keyword>
<dbReference type="SUPFAM" id="SSF54427">
    <property type="entry name" value="NTF2-like"/>
    <property type="match status" value="2"/>
</dbReference>
<accession>A0ABR3Q3C0</accession>
<dbReference type="RefSeq" id="XP_069209051.1">
    <property type="nucleotide sequence ID" value="XM_069354409.1"/>
</dbReference>
<evidence type="ECO:0000313" key="1">
    <source>
        <dbReference type="EMBL" id="KAL1409107.1"/>
    </source>
</evidence>